<comment type="caution">
    <text evidence="2">The sequence shown here is derived from an EMBL/GenBank/DDBJ whole genome shotgun (WGS) entry which is preliminary data.</text>
</comment>
<name>A0ABR2S0F6_9ROSI</name>
<gene>
    <name evidence="2" type="ORF">V6N11_001546</name>
</gene>
<evidence type="ECO:0000313" key="2">
    <source>
        <dbReference type="EMBL" id="KAK9018575.1"/>
    </source>
</evidence>
<organism evidence="2 3">
    <name type="scientific">Hibiscus sabdariffa</name>
    <name type="common">roselle</name>
    <dbReference type="NCBI Taxonomy" id="183260"/>
    <lineage>
        <taxon>Eukaryota</taxon>
        <taxon>Viridiplantae</taxon>
        <taxon>Streptophyta</taxon>
        <taxon>Embryophyta</taxon>
        <taxon>Tracheophyta</taxon>
        <taxon>Spermatophyta</taxon>
        <taxon>Magnoliopsida</taxon>
        <taxon>eudicotyledons</taxon>
        <taxon>Gunneridae</taxon>
        <taxon>Pentapetalae</taxon>
        <taxon>rosids</taxon>
        <taxon>malvids</taxon>
        <taxon>Malvales</taxon>
        <taxon>Malvaceae</taxon>
        <taxon>Malvoideae</taxon>
        <taxon>Hibiscus</taxon>
    </lineage>
</organism>
<protein>
    <submittedName>
        <fullName evidence="2">Uncharacterized protein</fullName>
    </submittedName>
</protein>
<sequence length="116" mass="12392">MAVKIVEDGQPILSRLKPNSKGASHLDKGVKEGLHKGLQIQKTLASKVARSNVVEWVKNTQAQVDLIGKSVAFKGCGSSSTADIPKMNDDTTKESLLIDEMSDDGDRSREGDGGNL</sequence>
<evidence type="ECO:0000256" key="1">
    <source>
        <dbReference type="SAM" id="MobiDB-lite"/>
    </source>
</evidence>
<proteinExistence type="predicted"/>
<accession>A0ABR2S0F6</accession>
<dbReference type="EMBL" id="JBBPBN010000019">
    <property type="protein sequence ID" value="KAK9018575.1"/>
    <property type="molecule type" value="Genomic_DNA"/>
</dbReference>
<evidence type="ECO:0000313" key="3">
    <source>
        <dbReference type="Proteomes" id="UP001396334"/>
    </source>
</evidence>
<feature type="compositionally biased region" description="Basic and acidic residues" evidence="1">
    <location>
        <begin position="104"/>
        <end position="116"/>
    </location>
</feature>
<keyword evidence="3" id="KW-1185">Reference proteome</keyword>
<feature type="region of interest" description="Disordered" evidence="1">
    <location>
        <begin position="77"/>
        <end position="116"/>
    </location>
</feature>
<dbReference type="Proteomes" id="UP001396334">
    <property type="component" value="Unassembled WGS sequence"/>
</dbReference>
<reference evidence="2 3" key="1">
    <citation type="journal article" date="2024" name="G3 (Bethesda)">
        <title>Genome assembly of Hibiscus sabdariffa L. provides insights into metabolisms of medicinal natural products.</title>
        <authorList>
            <person name="Kim T."/>
        </authorList>
    </citation>
    <scope>NUCLEOTIDE SEQUENCE [LARGE SCALE GENOMIC DNA]</scope>
    <source>
        <strain evidence="2">TK-2024</strain>
        <tissue evidence="2">Old leaves</tissue>
    </source>
</reference>